<evidence type="ECO:0000256" key="2">
    <source>
        <dbReference type="ARBA" id="ARBA00004141"/>
    </source>
</evidence>
<evidence type="ECO:0000256" key="4">
    <source>
        <dbReference type="ARBA" id="ARBA00022679"/>
    </source>
</evidence>
<keyword evidence="4" id="KW-0808">Transferase</keyword>
<gene>
    <name evidence="9" type="ORF">METZ01_LOCUS381800</name>
</gene>
<organism evidence="9">
    <name type="scientific">marine metagenome</name>
    <dbReference type="NCBI Taxonomy" id="408172"/>
    <lineage>
        <taxon>unclassified sequences</taxon>
        <taxon>metagenomes</taxon>
        <taxon>ecological metagenomes</taxon>
    </lineage>
</organism>
<comment type="subcellular location">
    <subcellularLocation>
        <location evidence="2">Membrane</location>
        <topology evidence="2">Multi-pass membrane protein</topology>
    </subcellularLocation>
</comment>
<comment type="similarity">
    <text evidence="3">Belongs to the UbiA prenyltransferase family.</text>
</comment>
<dbReference type="GO" id="GO:0006744">
    <property type="term" value="P:ubiquinone biosynthetic process"/>
    <property type="evidence" value="ECO:0007669"/>
    <property type="project" value="TreeGrafter"/>
</dbReference>
<evidence type="ECO:0000256" key="7">
    <source>
        <dbReference type="ARBA" id="ARBA00023136"/>
    </source>
</evidence>
<evidence type="ECO:0000313" key="9">
    <source>
        <dbReference type="EMBL" id="SVD28946.1"/>
    </source>
</evidence>
<protein>
    <recommendedName>
        <fullName evidence="10">4-hydroxybenzoate octaprenyltransferase</fullName>
    </recommendedName>
</protein>
<dbReference type="PANTHER" id="PTHR11048:SF28">
    <property type="entry name" value="4-HYDROXYBENZOATE POLYPRENYLTRANSFERASE, MITOCHONDRIAL"/>
    <property type="match status" value="1"/>
</dbReference>
<dbReference type="Pfam" id="PF01040">
    <property type="entry name" value="UbiA"/>
    <property type="match status" value="1"/>
</dbReference>
<dbReference type="InterPro" id="IPR000537">
    <property type="entry name" value="UbiA_prenyltransferase"/>
</dbReference>
<dbReference type="EMBL" id="UINC01141294">
    <property type="protein sequence ID" value="SVD28946.1"/>
    <property type="molecule type" value="Genomic_DNA"/>
</dbReference>
<evidence type="ECO:0000256" key="1">
    <source>
        <dbReference type="ARBA" id="ARBA00001946"/>
    </source>
</evidence>
<feature type="transmembrane region" description="Helical" evidence="8">
    <location>
        <begin position="50"/>
        <end position="72"/>
    </location>
</feature>
<dbReference type="GO" id="GO:0016765">
    <property type="term" value="F:transferase activity, transferring alkyl or aryl (other than methyl) groups"/>
    <property type="evidence" value="ECO:0007669"/>
    <property type="project" value="InterPro"/>
</dbReference>
<name>A0A382U3Q0_9ZZZZ</name>
<evidence type="ECO:0000256" key="5">
    <source>
        <dbReference type="ARBA" id="ARBA00022692"/>
    </source>
</evidence>
<dbReference type="PANTHER" id="PTHR11048">
    <property type="entry name" value="PRENYLTRANSFERASES"/>
    <property type="match status" value="1"/>
</dbReference>
<feature type="non-terminal residue" evidence="9">
    <location>
        <position position="83"/>
    </location>
</feature>
<keyword evidence="7 8" id="KW-0472">Membrane</keyword>
<dbReference type="Gene3D" id="1.10.357.140">
    <property type="entry name" value="UbiA prenyltransferase"/>
    <property type="match status" value="1"/>
</dbReference>
<reference evidence="9" key="1">
    <citation type="submission" date="2018-05" db="EMBL/GenBank/DDBJ databases">
        <authorList>
            <person name="Lanie J.A."/>
            <person name="Ng W.-L."/>
            <person name="Kazmierczak K.M."/>
            <person name="Andrzejewski T.M."/>
            <person name="Davidsen T.M."/>
            <person name="Wayne K.J."/>
            <person name="Tettelin H."/>
            <person name="Glass J.I."/>
            <person name="Rusch D."/>
            <person name="Podicherti R."/>
            <person name="Tsui H.-C.T."/>
            <person name="Winkler M.E."/>
        </authorList>
    </citation>
    <scope>NUCLEOTIDE SEQUENCE</scope>
</reference>
<evidence type="ECO:0000256" key="6">
    <source>
        <dbReference type="ARBA" id="ARBA00022989"/>
    </source>
</evidence>
<dbReference type="InterPro" id="IPR039653">
    <property type="entry name" value="Prenyltransferase"/>
</dbReference>
<evidence type="ECO:0000256" key="3">
    <source>
        <dbReference type="ARBA" id="ARBA00005985"/>
    </source>
</evidence>
<dbReference type="GO" id="GO:0005886">
    <property type="term" value="C:plasma membrane"/>
    <property type="evidence" value="ECO:0007669"/>
    <property type="project" value="TreeGrafter"/>
</dbReference>
<dbReference type="InterPro" id="IPR044878">
    <property type="entry name" value="UbiA_sf"/>
</dbReference>
<keyword evidence="5 8" id="KW-0812">Transmembrane</keyword>
<proteinExistence type="inferred from homology"/>
<evidence type="ECO:0008006" key="10">
    <source>
        <dbReference type="Google" id="ProtNLM"/>
    </source>
</evidence>
<keyword evidence="6 8" id="KW-1133">Transmembrane helix</keyword>
<dbReference type="AlphaFoldDB" id="A0A382U3Q0"/>
<sequence>MNKCKSIMNLILPYLRLIRADAPIGFWLLLWPCWLSVALAKPPITEMPRLMLLFLLGAIAMRSSGCIFNDIIDRKYDVLITRT</sequence>
<comment type="cofactor">
    <cofactor evidence="1">
        <name>Mg(2+)</name>
        <dbReference type="ChEBI" id="CHEBI:18420"/>
    </cofactor>
</comment>
<evidence type="ECO:0000256" key="8">
    <source>
        <dbReference type="SAM" id="Phobius"/>
    </source>
</evidence>
<accession>A0A382U3Q0</accession>